<sequence>FNRVFLLRCDCGRKAIARFPISIAGRPHFTTASEVATIDFPPRQLGFPNLPVLAWSSRAEGTDV</sequence>
<proteinExistence type="predicted"/>
<organism evidence="1 2">
    <name type="scientific">Leucogyrophana mollusca</name>
    <dbReference type="NCBI Taxonomy" id="85980"/>
    <lineage>
        <taxon>Eukaryota</taxon>
        <taxon>Fungi</taxon>
        <taxon>Dikarya</taxon>
        <taxon>Basidiomycota</taxon>
        <taxon>Agaricomycotina</taxon>
        <taxon>Agaricomycetes</taxon>
        <taxon>Agaricomycetidae</taxon>
        <taxon>Boletales</taxon>
        <taxon>Boletales incertae sedis</taxon>
        <taxon>Leucogyrophana</taxon>
    </lineage>
</organism>
<comment type="caution">
    <text evidence="1">The sequence shown here is derived from an EMBL/GenBank/DDBJ whole genome shotgun (WGS) entry which is preliminary data.</text>
</comment>
<name>A0ACB8B5V4_9AGAM</name>
<feature type="non-terminal residue" evidence="1">
    <location>
        <position position="1"/>
    </location>
</feature>
<keyword evidence="2" id="KW-1185">Reference proteome</keyword>
<dbReference type="Proteomes" id="UP000790709">
    <property type="component" value="Unassembled WGS sequence"/>
</dbReference>
<evidence type="ECO:0000313" key="2">
    <source>
        <dbReference type="Proteomes" id="UP000790709"/>
    </source>
</evidence>
<reference evidence="1" key="1">
    <citation type="journal article" date="2021" name="New Phytol.">
        <title>Evolutionary innovations through gain and loss of genes in the ectomycorrhizal Boletales.</title>
        <authorList>
            <person name="Wu G."/>
            <person name="Miyauchi S."/>
            <person name="Morin E."/>
            <person name="Kuo A."/>
            <person name="Drula E."/>
            <person name="Varga T."/>
            <person name="Kohler A."/>
            <person name="Feng B."/>
            <person name="Cao Y."/>
            <person name="Lipzen A."/>
            <person name="Daum C."/>
            <person name="Hundley H."/>
            <person name="Pangilinan J."/>
            <person name="Johnson J."/>
            <person name="Barry K."/>
            <person name="LaButti K."/>
            <person name="Ng V."/>
            <person name="Ahrendt S."/>
            <person name="Min B."/>
            <person name="Choi I.G."/>
            <person name="Park H."/>
            <person name="Plett J.M."/>
            <person name="Magnuson J."/>
            <person name="Spatafora J.W."/>
            <person name="Nagy L.G."/>
            <person name="Henrissat B."/>
            <person name="Grigoriev I.V."/>
            <person name="Yang Z.L."/>
            <person name="Xu J."/>
            <person name="Martin F.M."/>
        </authorList>
    </citation>
    <scope>NUCLEOTIDE SEQUENCE</scope>
    <source>
        <strain evidence="1">KUC20120723A-06</strain>
    </source>
</reference>
<feature type="non-terminal residue" evidence="1">
    <location>
        <position position="64"/>
    </location>
</feature>
<evidence type="ECO:0000313" key="1">
    <source>
        <dbReference type="EMBL" id="KAH7920772.1"/>
    </source>
</evidence>
<protein>
    <submittedName>
        <fullName evidence="1">Uncharacterized protein</fullName>
    </submittedName>
</protein>
<dbReference type="EMBL" id="MU266560">
    <property type="protein sequence ID" value="KAH7920772.1"/>
    <property type="molecule type" value="Genomic_DNA"/>
</dbReference>
<gene>
    <name evidence="1" type="ORF">BV22DRAFT_995377</name>
</gene>
<accession>A0ACB8B5V4</accession>